<dbReference type="InterPro" id="IPR007820">
    <property type="entry name" value="AbrB_fam"/>
</dbReference>
<feature type="transmembrane region" description="Helical" evidence="1">
    <location>
        <begin position="119"/>
        <end position="138"/>
    </location>
</feature>
<dbReference type="Pfam" id="PF05145">
    <property type="entry name" value="AbrB"/>
    <property type="match status" value="1"/>
</dbReference>
<dbReference type="RefSeq" id="WP_179662357.1">
    <property type="nucleotide sequence ID" value="NZ_JACCBG010000001.1"/>
</dbReference>
<dbReference type="GO" id="GO:0016020">
    <property type="term" value="C:membrane"/>
    <property type="evidence" value="ECO:0007669"/>
    <property type="project" value="InterPro"/>
</dbReference>
<gene>
    <name evidence="2" type="ORF">BJZ21_000555</name>
</gene>
<keyword evidence="1" id="KW-0812">Transmembrane</keyword>
<feature type="transmembrane region" description="Helical" evidence="1">
    <location>
        <begin position="90"/>
        <end position="112"/>
    </location>
</feature>
<dbReference type="AlphaFoldDB" id="A0A7Y9E3U8"/>
<reference evidence="2 3" key="1">
    <citation type="submission" date="2020-07" db="EMBL/GenBank/DDBJ databases">
        <title>Sequencing the genomes of 1000 actinobacteria strains.</title>
        <authorList>
            <person name="Klenk H.-P."/>
        </authorList>
    </citation>
    <scope>NUCLEOTIDE SEQUENCE [LARGE SCALE GENOMIC DNA]</scope>
    <source>
        <strain evidence="2 3">DSM 21350</strain>
    </source>
</reference>
<dbReference type="PANTHER" id="PTHR38457:SF1">
    <property type="entry name" value="REGULATOR ABRB-RELATED"/>
    <property type="match status" value="1"/>
</dbReference>
<name>A0A7Y9E3U8_9ACTN</name>
<comment type="caution">
    <text evidence="2">The sequence shown here is derived from an EMBL/GenBank/DDBJ whole genome shotgun (WGS) entry which is preliminary data.</text>
</comment>
<dbReference type="GO" id="GO:0010468">
    <property type="term" value="P:regulation of gene expression"/>
    <property type="evidence" value="ECO:0007669"/>
    <property type="project" value="InterPro"/>
</dbReference>
<dbReference type="EMBL" id="JACCBG010000001">
    <property type="protein sequence ID" value="NYD40472.1"/>
    <property type="molecule type" value="Genomic_DNA"/>
</dbReference>
<dbReference type="Proteomes" id="UP000535511">
    <property type="component" value="Unassembled WGS sequence"/>
</dbReference>
<feature type="transmembrane region" description="Helical" evidence="1">
    <location>
        <begin position="12"/>
        <end position="40"/>
    </location>
</feature>
<evidence type="ECO:0000313" key="3">
    <source>
        <dbReference type="Proteomes" id="UP000535511"/>
    </source>
</evidence>
<feature type="transmembrane region" description="Helical" evidence="1">
    <location>
        <begin position="144"/>
        <end position="171"/>
    </location>
</feature>
<accession>A0A7Y9E3U8</accession>
<proteinExistence type="predicted"/>
<keyword evidence="3" id="KW-1185">Reference proteome</keyword>
<keyword evidence="1" id="KW-1133">Transmembrane helix</keyword>
<sequence>MRPEHERLAHAASLMAGAAAGAAVLGLVRVPAGVLIGSVLGSALVNRSRLVEGGPRSAPRAVRICGLALLGCTVATQIDAETVDGLLRIWAPLLAGVALLLVADVVLACLLVLRYRVDVVTAVLACAPGGFSAISGVADEMGAQLGVVIAVHTVRILTVVLLVLPVLITLARAL</sequence>
<protein>
    <recommendedName>
        <fullName evidence="4">AbrB family transcriptional regulator</fullName>
    </recommendedName>
</protein>
<evidence type="ECO:0000313" key="2">
    <source>
        <dbReference type="EMBL" id="NYD40472.1"/>
    </source>
</evidence>
<evidence type="ECO:0000256" key="1">
    <source>
        <dbReference type="SAM" id="Phobius"/>
    </source>
</evidence>
<organism evidence="2 3">
    <name type="scientific">Nocardioides panaciterrulae</name>
    <dbReference type="NCBI Taxonomy" id="661492"/>
    <lineage>
        <taxon>Bacteria</taxon>
        <taxon>Bacillati</taxon>
        <taxon>Actinomycetota</taxon>
        <taxon>Actinomycetes</taxon>
        <taxon>Propionibacteriales</taxon>
        <taxon>Nocardioidaceae</taxon>
        <taxon>Nocardioides</taxon>
    </lineage>
</organism>
<dbReference type="PANTHER" id="PTHR38457">
    <property type="entry name" value="REGULATOR ABRB-RELATED"/>
    <property type="match status" value="1"/>
</dbReference>
<keyword evidence="1" id="KW-0472">Membrane</keyword>
<evidence type="ECO:0008006" key="4">
    <source>
        <dbReference type="Google" id="ProtNLM"/>
    </source>
</evidence>